<dbReference type="STRING" id="284593.Q6FSZ2"/>
<dbReference type="GO" id="GO:0034599">
    <property type="term" value="P:cellular response to oxidative stress"/>
    <property type="evidence" value="ECO:0000315"/>
    <property type="project" value="CGD"/>
</dbReference>
<evidence type="ECO:0000313" key="2">
    <source>
        <dbReference type="EMBL" id="CAG59579.1"/>
    </source>
</evidence>
<evidence type="ECO:0000313" key="1">
    <source>
        <dbReference type="CGD" id="CAL0130841"/>
    </source>
</evidence>
<proteinExistence type="predicted"/>
<dbReference type="CGD" id="CAL0130841">
    <property type="gene designation" value="ORI1"/>
</dbReference>
<reference evidence="2 3" key="1">
    <citation type="journal article" date="2004" name="Nature">
        <title>Genome evolution in yeasts.</title>
        <authorList>
            <consortium name="Genolevures"/>
            <person name="Dujon B."/>
            <person name="Sherman D."/>
            <person name="Fischer G."/>
            <person name="Durrens P."/>
            <person name="Casaregola S."/>
            <person name="Lafontaine I."/>
            <person name="de Montigny J."/>
            <person name="Marck C."/>
            <person name="Neuveglise C."/>
            <person name="Talla E."/>
            <person name="Goffard N."/>
            <person name="Frangeul L."/>
            <person name="Aigle M."/>
            <person name="Anthouard V."/>
            <person name="Babour A."/>
            <person name="Barbe V."/>
            <person name="Barnay S."/>
            <person name="Blanchin S."/>
            <person name="Beckerich J.M."/>
            <person name="Beyne E."/>
            <person name="Bleykasten C."/>
            <person name="Boisrame A."/>
            <person name="Boyer J."/>
            <person name="Cattolico L."/>
            <person name="Confanioleri F."/>
            <person name="de Daruvar A."/>
            <person name="Despons L."/>
            <person name="Fabre E."/>
            <person name="Fairhead C."/>
            <person name="Ferry-Dumazet H."/>
            <person name="Groppi A."/>
            <person name="Hantraye F."/>
            <person name="Hennequin C."/>
            <person name="Jauniaux N."/>
            <person name="Joyet P."/>
            <person name="Kachouri R."/>
            <person name="Kerrest A."/>
            <person name="Koszul R."/>
            <person name="Lemaire M."/>
            <person name="Lesur I."/>
            <person name="Ma L."/>
            <person name="Muller H."/>
            <person name="Nicaud J.M."/>
            <person name="Nikolski M."/>
            <person name="Oztas S."/>
            <person name="Ozier-Kalogeropoulos O."/>
            <person name="Pellenz S."/>
            <person name="Potier S."/>
            <person name="Richard G.F."/>
            <person name="Straub M.L."/>
            <person name="Suleau A."/>
            <person name="Swennene D."/>
            <person name="Tekaia F."/>
            <person name="Wesolowski-Louvel M."/>
            <person name="Westhof E."/>
            <person name="Wirth B."/>
            <person name="Zeniou-Meyer M."/>
            <person name="Zivanovic I."/>
            <person name="Bolotin-Fukuhara M."/>
            <person name="Thierry A."/>
            <person name="Bouchier C."/>
            <person name="Caudron B."/>
            <person name="Scarpelli C."/>
            <person name="Gaillardin C."/>
            <person name="Weissenbach J."/>
            <person name="Wincker P."/>
            <person name="Souciet J.L."/>
        </authorList>
    </citation>
    <scope>NUCLEOTIDE SEQUENCE [LARGE SCALE GENOMIC DNA]</scope>
    <source>
        <strain evidence="3">ATCC 2001 / BCRC 20586 / JCM 3761 / NBRC 0622 / NRRL Y-65 / CBS 138</strain>
    </source>
</reference>
<dbReference type="HOGENOM" id="CLU_2542347_0_0_1"/>
<dbReference type="EMBL" id="CR380953">
    <property type="protein sequence ID" value="CAG59579.1"/>
    <property type="molecule type" value="Genomic_DNA"/>
</dbReference>
<dbReference type="Proteomes" id="UP000002428">
    <property type="component" value="Chromosome G"/>
</dbReference>
<evidence type="ECO:0000313" key="3">
    <source>
        <dbReference type="Proteomes" id="UP000002428"/>
    </source>
</evidence>
<organism evidence="2 3">
    <name type="scientific">Candida glabrata (strain ATCC 2001 / BCRC 20586 / JCM 3761 / NBRC 0622 / NRRL Y-65 / CBS 138)</name>
    <name type="common">Yeast</name>
    <name type="synonym">Nakaseomyces glabratus</name>
    <dbReference type="NCBI Taxonomy" id="284593"/>
    <lineage>
        <taxon>Eukaryota</taxon>
        <taxon>Fungi</taxon>
        <taxon>Dikarya</taxon>
        <taxon>Ascomycota</taxon>
        <taxon>Saccharomycotina</taxon>
        <taxon>Saccharomycetes</taxon>
        <taxon>Saccharomycetales</taxon>
        <taxon>Saccharomycetaceae</taxon>
        <taxon>Nakaseomyces</taxon>
    </lineage>
</organism>
<name>Q6FSZ2_CANGA</name>
<dbReference type="RefSeq" id="XP_446652.1">
    <property type="nucleotide sequence ID" value="XM_446652.1"/>
</dbReference>
<accession>Q6FSZ2</accession>
<sequence length="83" mass="9339">MRFPLPLESQLSPFDYHQVRDKFGFKTPLFALTHFESQTMSSLSGMRGLEENGISTGIAKGYKSTPHVRSWGFLSFLHGVISC</sequence>
<dbReference type="AlphaFoldDB" id="Q6FSZ2"/>
<dbReference type="KEGG" id="cgr:2888145"/>
<dbReference type="VEuPathDB" id="FungiDB:CAGL0G06710g"/>
<protein>
    <submittedName>
        <fullName evidence="2">Uncharacterized protein</fullName>
    </submittedName>
</protein>
<gene>
    <name evidence="1" type="primary">ORI1</name>
    <name evidence="1 2" type="ordered locus">CAGL0G06710g</name>
</gene>
<dbReference type="InParanoid" id="Q6FSZ2"/>
<keyword evidence="3" id="KW-1185">Reference proteome</keyword>